<evidence type="ECO:0008006" key="3">
    <source>
        <dbReference type="Google" id="ProtNLM"/>
    </source>
</evidence>
<dbReference type="Gene3D" id="3.30.950.30">
    <property type="entry name" value="Schlafen, AAA domain"/>
    <property type="match status" value="1"/>
</dbReference>
<name>A0A328N3R1_9ACTN</name>
<comment type="caution">
    <text evidence="1">The sequence shown here is derived from an EMBL/GenBank/DDBJ whole genome shotgun (WGS) entry which is preliminary data.</text>
</comment>
<protein>
    <recommendedName>
        <fullName evidence="3">Schlafen AlbA-2 domain-containing protein</fullName>
    </recommendedName>
</protein>
<reference evidence="1 2" key="1">
    <citation type="submission" date="2018-03" db="EMBL/GenBank/DDBJ databases">
        <title>Defining the species Micromonospora saelicesensis and Micromonospora noduli under the framework of genomics.</title>
        <authorList>
            <person name="Riesco R."/>
            <person name="Trujillo M.E."/>
        </authorList>
    </citation>
    <scope>NUCLEOTIDE SEQUENCE [LARGE SCALE GENOMIC DNA]</scope>
    <source>
        <strain evidence="1 2">LAH08</strain>
    </source>
</reference>
<evidence type="ECO:0000313" key="1">
    <source>
        <dbReference type="EMBL" id="RAO02160.1"/>
    </source>
</evidence>
<evidence type="ECO:0000313" key="2">
    <source>
        <dbReference type="Proteomes" id="UP000248966"/>
    </source>
</evidence>
<dbReference type="Proteomes" id="UP000248966">
    <property type="component" value="Unassembled WGS sequence"/>
</dbReference>
<accession>A0A328N3R1</accession>
<dbReference type="AlphaFoldDB" id="A0A328N3R1"/>
<proteinExistence type="predicted"/>
<dbReference type="EMBL" id="PYAA01000013">
    <property type="protein sequence ID" value="RAO02160.1"/>
    <property type="molecule type" value="Genomic_DNA"/>
</dbReference>
<gene>
    <name evidence="1" type="ORF">LAH08_02386</name>
</gene>
<dbReference type="InterPro" id="IPR038461">
    <property type="entry name" value="Schlafen_AlbA_2_dom_sf"/>
</dbReference>
<organism evidence="1 2">
    <name type="scientific">Micromonospora noduli</name>
    <dbReference type="NCBI Taxonomy" id="709876"/>
    <lineage>
        <taxon>Bacteria</taxon>
        <taxon>Bacillati</taxon>
        <taxon>Actinomycetota</taxon>
        <taxon>Actinomycetes</taxon>
        <taxon>Micromonosporales</taxon>
        <taxon>Micromonosporaceae</taxon>
        <taxon>Micromonospora</taxon>
    </lineage>
</organism>
<sequence>MGASPQAVNLGPDHGMWRPRTWQDIVDAAAGGLLDESRWVDLKRELKSGRPGNNDLAVDIAAMSLEGGLLLYGIVDHESRAGQVVGVQLAGLADRVDQVARMKVHPAAQVRSVELPDPDRPGWGCLLVMVPPSARAPHMVDNIYYGRGDRANHKLSDQEVRQALNIRARHQHDLAQQLQLLRGEDPSARPHEHSHLYVIAQPLAAPDDAMVELITGPDFQQTILLAARSITTELGSTWAPTLPHASRAQRRADGAAFVSYDAPDRISEHSLVELVLRADGGVALTCGRGTDTYSSRAGADPERILIPVVVLGLTHSVSTMTGRLAQQVSGYQGQWAVGVLLDNLKGVSPYDGRLTWGDMGYPYSRPEYEQLATTDTEELIENSSAVVERLLGKLMRALGVDSRYLPYSTESLRKSPR</sequence>